<evidence type="ECO:0000313" key="1">
    <source>
        <dbReference type="EMBL" id="KAK9809984.1"/>
    </source>
</evidence>
<accession>A0AAW1PQ11</accession>
<protein>
    <submittedName>
        <fullName evidence="1">Uncharacterized protein</fullName>
    </submittedName>
</protein>
<dbReference type="Proteomes" id="UP001489004">
    <property type="component" value="Unassembled WGS sequence"/>
</dbReference>
<evidence type="ECO:0000313" key="2">
    <source>
        <dbReference type="Proteomes" id="UP001489004"/>
    </source>
</evidence>
<proteinExistence type="predicted"/>
<organism evidence="1 2">
    <name type="scientific">[Myrmecia] bisecta</name>
    <dbReference type="NCBI Taxonomy" id="41462"/>
    <lineage>
        <taxon>Eukaryota</taxon>
        <taxon>Viridiplantae</taxon>
        <taxon>Chlorophyta</taxon>
        <taxon>core chlorophytes</taxon>
        <taxon>Trebouxiophyceae</taxon>
        <taxon>Trebouxiales</taxon>
        <taxon>Trebouxiaceae</taxon>
        <taxon>Myrmecia</taxon>
    </lineage>
</organism>
<name>A0AAW1PQ11_9CHLO</name>
<dbReference type="AlphaFoldDB" id="A0AAW1PQ11"/>
<dbReference type="EMBL" id="JALJOR010000010">
    <property type="protein sequence ID" value="KAK9809984.1"/>
    <property type="molecule type" value="Genomic_DNA"/>
</dbReference>
<comment type="caution">
    <text evidence="1">The sequence shown here is derived from an EMBL/GenBank/DDBJ whole genome shotgun (WGS) entry which is preliminary data.</text>
</comment>
<keyword evidence="2" id="KW-1185">Reference proteome</keyword>
<gene>
    <name evidence="1" type="ORF">WJX72_002992</name>
</gene>
<sequence>MERQLRDLDDLTDEVNTTYKHILTPRVTILDRATQTLKTRLNKLSDDFEDFKTASSDADDWSDFCDSYANSFSAYDSGFDNEDAPSCQSK</sequence>
<reference evidence="1 2" key="1">
    <citation type="journal article" date="2024" name="Nat. Commun.">
        <title>Phylogenomics reveals the evolutionary origins of lichenization in chlorophyte algae.</title>
        <authorList>
            <person name="Puginier C."/>
            <person name="Libourel C."/>
            <person name="Otte J."/>
            <person name="Skaloud P."/>
            <person name="Haon M."/>
            <person name="Grisel S."/>
            <person name="Petersen M."/>
            <person name="Berrin J.G."/>
            <person name="Delaux P.M."/>
            <person name="Dal Grande F."/>
            <person name="Keller J."/>
        </authorList>
    </citation>
    <scope>NUCLEOTIDE SEQUENCE [LARGE SCALE GENOMIC DNA]</scope>
    <source>
        <strain evidence="1 2">SAG 2043</strain>
    </source>
</reference>